<dbReference type="Proteomes" id="UP001160148">
    <property type="component" value="Unassembled WGS sequence"/>
</dbReference>
<proteinExistence type="predicted"/>
<evidence type="ECO:0000256" key="1">
    <source>
        <dbReference type="ARBA" id="ARBA00022723"/>
    </source>
</evidence>
<gene>
    <name evidence="6" type="ORF">MEUPH1_LOCUS13473</name>
</gene>
<keyword evidence="3" id="KW-0862">Zinc</keyword>
<keyword evidence="1" id="KW-0479">Metal-binding</keyword>
<evidence type="ECO:0000256" key="4">
    <source>
        <dbReference type="SAM" id="MobiDB-lite"/>
    </source>
</evidence>
<feature type="region of interest" description="Disordered" evidence="4">
    <location>
        <begin position="121"/>
        <end position="172"/>
    </location>
</feature>
<dbReference type="InterPro" id="IPR022776">
    <property type="entry name" value="TRM13/UPF0224_CHHC_Znf_dom"/>
</dbReference>
<reference evidence="6 7" key="1">
    <citation type="submission" date="2023-01" db="EMBL/GenBank/DDBJ databases">
        <authorList>
            <person name="Whitehead M."/>
        </authorList>
    </citation>
    <scope>NUCLEOTIDE SEQUENCE [LARGE SCALE GENOMIC DNA]</scope>
</reference>
<comment type="caution">
    <text evidence="6">The sequence shown here is derived from an EMBL/GenBank/DDBJ whole genome shotgun (WGS) entry which is preliminary data.</text>
</comment>
<evidence type="ECO:0000313" key="6">
    <source>
        <dbReference type="EMBL" id="CAI6357896.1"/>
    </source>
</evidence>
<dbReference type="AlphaFoldDB" id="A0AAV0WQZ7"/>
<accession>A0AAV0WQZ7</accession>
<dbReference type="PROSITE" id="PS51800">
    <property type="entry name" value="ZF_CHHC_U11_48K"/>
    <property type="match status" value="2"/>
</dbReference>
<keyword evidence="7" id="KW-1185">Reference proteome</keyword>
<dbReference type="EMBL" id="CARXXK010000002">
    <property type="protein sequence ID" value="CAI6357896.1"/>
    <property type="molecule type" value="Genomic_DNA"/>
</dbReference>
<evidence type="ECO:0000259" key="5">
    <source>
        <dbReference type="PROSITE" id="PS51800"/>
    </source>
</evidence>
<evidence type="ECO:0000313" key="7">
    <source>
        <dbReference type="Proteomes" id="UP001160148"/>
    </source>
</evidence>
<organism evidence="6 7">
    <name type="scientific">Macrosiphum euphorbiae</name>
    <name type="common">potato aphid</name>
    <dbReference type="NCBI Taxonomy" id="13131"/>
    <lineage>
        <taxon>Eukaryota</taxon>
        <taxon>Metazoa</taxon>
        <taxon>Ecdysozoa</taxon>
        <taxon>Arthropoda</taxon>
        <taxon>Hexapoda</taxon>
        <taxon>Insecta</taxon>
        <taxon>Pterygota</taxon>
        <taxon>Neoptera</taxon>
        <taxon>Paraneoptera</taxon>
        <taxon>Hemiptera</taxon>
        <taxon>Sternorrhyncha</taxon>
        <taxon>Aphidomorpha</taxon>
        <taxon>Aphidoidea</taxon>
        <taxon>Aphididae</taxon>
        <taxon>Macrosiphini</taxon>
        <taxon>Macrosiphum</taxon>
    </lineage>
</organism>
<name>A0AAV0WQZ7_9HEMI</name>
<evidence type="ECO:0000256" key="3">
    <source>
        <dbReference type="ARBA" id="ARBA00022833"/>
    </source>
</evidence>
<feature type="compositionally biased region" description="Basic and acidic residues" evidence="4">
    <location>
        <begin position="137"/>
        <end position="153"/>
    </location>
</feature>
<feature type="domain" description="CHHC U11-48K-type" evidence="5">
    <location>
        <begin position="12"/>
        <end position="39"/>
    </location>
</feature>
<protein>
    <recommendedName>
        <fullName evidence="5">CHHC U11-48K-type domain-containing protein</fullName>
    </recommendedName>
</protein>
<evidence type="ECO:0000256" key="2">
    <source>
        <dbReference type="ARBA" id="ARBA00022771"/>
    </source>
</evidence>
<sequence length="172" mass="20205">MELLHLAPETHNFHCPYNAAHTMPQKTLTKHLNRCPDKPPHFRHCIYNISHVMPETDLKNHEENCPDRILIDVAIYEAEDMTRPDYIVENAPSIKYEESWDGLEQTSEIFKTIKTKTTSMKATHNITRSERKQHRINLHENDINNVDDKDEKKQQKKKKDAKPLFIGKRPNA</sequence>
<dbReference type="Pfam" id="PF05253">
    <property type="entry name" value="zf-U11-48K"/>
    <property type="match status" value="1"/>
</dbReference>
<dbReference type="GO" id="GO:0008270">
    <property type="term" value="F:zinc ion binding"/>
    <property type="evidence" value="ECO:0007669"/>
    <property type="project" value="UniProtKB-KW"/>
</dbReference>
<feature type="domain" description="CHHC U11-48K-type" evidence="5">
    <location>
        <begin position="42"/>
        <end position="69"/>
    </location>
</feature>
<keyword evidence="2" id="KW-0863">Zinc-finger</keyword>